<evidence type="ECO:0000259" key="4">
    <source>
        <dbReference type="Pfam" id="PF01648"/>
    </source>
</evidence>
<keyword evidence="1" id="KW-0808">Transferase</keyword>
<dbReference type="Gene3D" id="3.90.470.20">
    <property type="entry name" value="4'-phosphopantetheinyl transferase domain"/>
    <property type="match status" value="1"/>
</dbReference>
<dbReference type="EMBL" id="CP000838">
    <property type="protein sequence ID" value="ABW31365.1"/>
    <property type="molecule type" value="Genomic_DNA"/>
</dbReference>
<feature type="domain" description="4'-phosphopantetheinyl transferase" evidence="4">
    <location>
        <begin position="25"/>
        <end position="125"/>
    </location>
</feature>
<evidence type="ECO:0000313" key="5">
    <source>
        <dbReference type="EMBL" id="ABW31365.1"/>
    </source>
</evidence>
<keyword evidence="6" id="KW-1185">Reference proteome</keyword>
<dbReference type="Proteomes" id="UP000000268">
    <property type="component" value="Plasmid pREB1"/>
</dbReference>
<name>A8ZKP7_ACAM1</name>
<proteinExistence type="predicted"/>
<dbReference type="InterPro" id="IPR004568">
    <property type="entry name" value="Ppantetheine-prot_Trfase_dom"/>
</dbReference>
<sequence length="154" mass="17397">MVLDVQGKLECLARNVDVQYGDIKGVGIDIVSVAQIANLVEQFDCQSLALLFTPNELDWCQSAGIEKEERNRAFALCFATKEAVSKALTTGLVGIEWTDIEAYFEADKIHNPITVMLSGAARVHARNHHIQCWQVNWWEWDGHVMVHVLSFLRE</sequence>
<dbReference type="SUPFAM" id="SSF56214">
    <property type="entry name" value="4'-phosphopantetheinyl transferase"/>
    <property type="match status" value="1"/>
</dbReference>
<evidence type="ECO:0000256" key="3">
    <source>
        <dbReference type="ARBA" id="ARBA00022842"/>
    </source>
</evidence>
<organism evidence="5 6">
    <name type="scientific">Acaryochloris marina (strain MBIC 11017)</name>
    <dbReference type="NCBI Taxonomy" id="329726"/>
    <lineage>
        <taxon>Bacteria</taxon>
        <taxon>Bacillati</taxon>
        <taxon>Cyanobacteriota</taxon>
        <taxon>Cyanophyceae</taxon>
        <taxon>Acaryochloridales</taxon>
        <taxon>Acaryochloridaceae</taxon>
        <taxon>Acaryochloris</taxon>
    </lineage>
</organism>
<geneLocation type="plasmid" evidence="5 6">
    <name>pREB1</name>
</geneLocation>
<dbReference type="NCBIfam" id="TIGR00556">
    <property type="entry name" value="pantethn_trn"/>
    <property type="match status" value="1"/>
</dbReference>
<dbReference type="Pfam" id="PF01648">
    <property type="entry name" value="ACPS"/>
    <property type="match status" value="1"/>
</dbReference>
<dbReference type="GO" id="GO:0006633">
    <property type="term" value="P:fatty acid biosynthetic process"/>
    <property type="evidence" value="ECO:0007669"/>
    <property type="project" value="InterPro"/>
</dbReference>
<evidence type="ECO:0000256" key="1">
    <source>
        <dbReference type="ARBA" id="ARBA00022679"/>
    </source>
</evidence>
<accession>A8ZKP7</accession>
<dbReference type="AlphaFoldDB" id="A8ZKP7"/>
<dbReference type="InterPro" id="IPR008278">
    <property type="entry name" value="4-PPantetheinyl_Trfase_dom"/>
</dbReference>
<reference evidence="5 6" key="1">
    <citation type="journal article" date="2008" name="Proc. Natl. Acad. Sci. U.S.A.">
        <title>Niche adaptation and genome expansion in the chlorophyll d-producing cyanobacterium Acaryochloris marina.</title>
        <authorList>
            <person name="Swingley W.D."/>
            <person name="Chen M."/>
            <person name="Cheung P.C."/>
            <person name="Conrad A.L."/>
            <person name="Dejesa L.C."/>
            <person name="Hao J."/>
            <person name="Honchak B.M."/>
            <person name="Karbach L.E."/>
            <person name="Kurdoglu A."/>
            <person name="Lahiri S."/>
            <person name="Mastrian S.D."/>
            <person name="Miyashita H."/>
            <person name="Page L."/>
            <person name="Ramakrishna P."/>
            <person name="Satoh S."/>
            <person name="Sattley W.M."/>
            <person name="Shimada Y."/>
            <person name="Taylor H.L."/>
            <person name="Tomo T."/>
            <person name="Tsuchiya T."/>
            <person name="Wang Z.T."/>
            <person name="Raymond J."/>
            <person name="Mimuro M."/>
            <person name="Blankenship R.E."/>
            <person name="Touchman J.W."/>
        </authorList>
    </citation>
    <scope>NUCLEOTIDE SEQUENCE [LARGE SCALE GENOMIC DNA]</scope>
    <source>
        <strain evidence="6">MBIC 11017</strain>
        <plasmid evidence="6">Plasmid pREB1</plasmid>
    </source>
</reference>
<keyword evidence="3" id="KW-0460">Magnesium</keyword>
<gene>
    <name evidence="5" type="ordered locus">AM1_A0245</name>
</gene>
<dbReference type="GO" id="GO:0008897">
    <property type="term" value="F:holo-[acyl-carrier-protein] synthase activity"/>
    <property type="evidence" value="ECO:0007669"/>
    <property type="project" value="InterPro"/>
</dbReference>
<keyword evidence="5" id="KW-0614">Plasmid</keyword>
<dbReference type="KEGG" id="amr:AM1_A0245"/>
<dbReference type="InterPro" id="IPR037143">
    <property type="entry name" value="4-PPantetheinyl_Trfase_dom_sf"/>
</dbReference>
<dbReference type="HOGENOM" id="CLU_089696_0_2_3"/>
<evidence type="ECO:0000313" key="6">
    <source>
        <dbReference type="Proteomes" id="UP000000268"/>
    </source>
</evidence>
<dbReference type="GO" id="GO:0000287">
    <property type="term" value="F:magnesium ion binding"/>
    <property type="evidence" value="ECO:0007669"/>
    <property type="project" value="InterPro"/>
</dbReference>
<protein>
    <submittedName>
        <fullName evidence="5">Holo-acyl-carrier-protein synthase</fullName>
    </submittedName>
</protein>
<dbReference type="OrthoDB" id="517356at2"/>
<keyword evidence="2" id="KW-0479">Metal-binding</keyword>
<evidence type="ECO:0000256" key="2">
    <source>
        <dbReference type="ARBA" id="ARBA00022723"/>
    </source>
</evidence>
<dbReference type="RefSeq" id="WP_012166743.1">
    <property type="nucleotide sequence ID" value="NC_009926.1"/>
</dbReference>